<dbReference type="GO" id="GO:0008408">
    <property type="term" value="F:3'-5' exonuclease activity"/>
    <property type="evidence" value="ECO:0007669"/>
    <property type="project" value="TreeGrafter"/>
</dbReference>
<evidence type="ECO:0000313" key="4">
    <source>
        <dbReference type="EMBL" id="AKP52826.1"/>
    </source>
</evidence>
<dbReference type="SMART" id="SM00465">
    <property type="entry name" value="GIYc"/>
    <property type="match status" value="1"/>
</dbReference>
<dbReference type="SUPFAM" id="SSF53098">
    <property type="entry name" value="Ribonuclease H-like"/>
    <property type="match status" value="1"/>
</dbReference>
<dbReference type="SMART" id="SM00479">
    <property type="entry name" value="EXOIII"/>
    <property type="match status" value="1"/>
</dbReference>
<dbReference type="InterPro" id="IPR006054">
    <property type="entry name" value="DnaQ"/>
</dbReference>
<dbReference type="NCBIfam" id="TIGR00573">
    <property type="entry name" value="dnaq"/>
    <property type="match status" value="1"/>
</dbReference>
<comment type="function">
    <text evidence="1">DNA polymerase III is a complex, multichain enzyme responsible for most of the replicative synthesis in bacteria. The epsilon subunit contain the editing function and is a proofreading 3'-5' exonuclease.</text>
</comment>
<gene>
    <name evidence="4" type="ORF">CA2015_3437</name>
</gene>
<reference evidence="4 5" key="1">
    <citation type="submission" date="2015-07" db="EMBL/GenBank/DDBJ databases">
        <authorList>
            <person name="Kim K.M."/>
        </authorList>
    </citation>
    <scope>NUCLEOTIDE SEQUENCE [LARGE SCALE GENOMIC DNA]</scope>
    <source>
        <strain evidence="4 5">KCTC 12363</strain>
    </source>
</reference>
<accession>A0A0H4PEB8</accession>
<dbReference type="GO" id="GO:0045004">
    <property type="term" value="P:DNA replication proofreading"/>
    <property type="evidence" value="ECO:0007669"/>
    <property type="project" value="TreeGrafter"/>
</dbReference>
<dbReference type="GO" id="GO:0003887">
    <property type="term" value="F:DNA-directed DNA polymerase activity"/>
    <property type="evidence" value="ECO:0007669"/>
    <property type="project" value="InterPro"/>
</dbReference>
<dbReference type="InterPro" id="IPR047296">
    <property type="entry name" value="GIY-YIG_UvrC_Cho"/>
</dbReference>
<dbReference type="PANTHER" id="PTHR30231:SF41">
    <property type="entry name" value="DNA POLYMERASE III SUBUNIT EPSILON"/>
    <property type="match status" value="1"/>
</dbReference>
<dbReference type="InterPro" id="IPR012337">
    <property type="entry name" value="RNaseH-like_sf"/>
</dbReference>
<sequence>MFFLSIVFTYELFMYAIVDIETTGGFTGNNKIIEIAVVFHDGEKITGQYEQLLDPEMHVPGFITGLTGIDSQMLEGAPTFADISDELFDLLEDKVFVAHNVGFDYSFVKQAFEREGKVYKPKRLCTVRLSRKIFPGLKSYSLGRLCESRGITVNDRHRAMGDAWATSILFGQLLEADHEDHIGQAIKGKHKALTLPPNISKEQFNEIPQSTGVYYFHDANGKVIYVGKAVNIQSRFNGHFTGKAKLSLKSEICDVSYEVTGSELLALLLEAMEIKRLWPKYNRSLKVKAMSWGIFSYTDREGYTRFQINKIVPGIKPLATFTSHASGWKFLVEKNQEYQLCPKLNGIQKKNGACYDFQVGECNGACCGKELPEVYNERADEVFAAVKMEGERFLVKDIGRNPEEEVALLFEDGFLSAYGFLDLNMSYQSSEEVISALKPVKRVVETRYLLKSFWDKIPENNIVYLENS</sequence>
<name>A0A0H4PEB8_9BACT</name>
<dbReference type="PATRIC" id="fig|320787.5.peg.3759"/>
<evidence type="ECO:0000259" key="3">
    <source>
        <dbReference type="PROSITE" id="PS50164"/>
    </source>
</evidence>
<dbReference type="FunFam" id="3.30.420.10:FF:000045">
    <property type="entry name" value="3'-5' exonuclease DinG"/>
    <property type="match status" value="1"/>
</dbReference>
<proteinExistence type="predicted"/>
<feature type="domain" description="GIY-YIG" evidence="3">
    <location>
        <begin position="209"/>
        <end position="283"/>
    </location>
</feature>
<dbReference type="GO" id="GO:0003677">
    <property type="term" value="F:DNA binding"/>
    <property type="evidence" value="ECO:0007669"/>
    <property type="project" value="InterPro"/>
</dbReference>
<evidence type="ECO:0000256" key="1">
    <source>
        <dbReference type="ARBA" id="ARBA00025483"/>
    </source>
</evidence>
<dbReference type="GO" id="GO:0006289">
    <property type="term" value="P:nucleotide-excision repair"/>
    <property type="evidence" value="ECO:0007669"/>
    <property type="project" value="InterPro"/>
</dbReference>
<dbReference type="Proteomes" id="UP000036520">
    <property type="component" value="Chromosome"/>
</dbReference>
<evidence type="ECO:0000313" key="5">
    <source>
        <dbReference type="Proteomes" id="UP000036520"/>
    </source>
</evidence>
<dbReference type="KEGG" id="camu:CA2015_3437"/>
<dbReference type="STRING" id="320787.CA2015_3437"/>
<dbReference type="Gene3D" id="3.40.1440.10">
    <property type="entry name" value="GIY-YIG endonuclease"/>
    <property type="match status" value="1"/>
</dbReference>
<dbReference type="PROSITE" id="PS50164">
    <property type="entry name" value="GIY_YIG"/>
    <property type="match status" value="1"/>
</dbReference>
<dbReference type="InterPro" id="IPR000305">
    <property type="entry name" value="GIY-YIG_endonuc"/>
</dbReference>
<dbReference type="GO" id="GO:0005829">
    <property type="term" value="C:cytosol"/>
    <property type="evidence" value="ECO:0007669"/>
    <property type="project" value="TreeGrafter"/>
</dbReference>
<keyword evidence="5" id="KW-1185">Reference proteome</keyword>
<dbReference type="CDD" id="cd10434">
    <property type="entry name" value="GIY-YIG_UvrC_Cho"/>
    <property type="match status" value="1"/>
</dbReference>
<dbReference type="SUPFAM" id="SSF82771">
    <property type="entry name" value="GIY-YIG endonuclease"/>
    <property type="match status" value="1"/>
</dbReference>
<dbReference type="InterPro" id="IPR013520">
    <property type="entry name" value="Ribonucl_H"/>
</dbReference>
<dbReference type="InterPro" id="IPR036397">
    <property type="entry name" value="RNaseH_sf"/>
</dbReference>
<comment type="subunit">
    <text evidence="2">DNA polymerase III contains a core (composed of alpha, epsilon and theta chains) that associates with a tau subunit. This core dimerizes to form the POLIII' complex. PolIII' associates with the gamma complex (composed of gamma, delta, delta', psi and chi chains) and with the beta chain to form the complete DNA polymerase III complex.</text>
</comment>
<dbReference type="AlphaFoldDB" id="A0A0H4PEB8"/>
<organism evidence="4 5">
    <name type="scientific">Cyclobacterium amurskyense</name>
    <dbReference type="NCBI Taxonomy" id="320787"/>
    <lineage>
        <taxon>Bacteria</taxon>
        <taxon>Pseudomonadati</taxon>
        <taxon>Bacteroidota</taxon>
        <taxon>Cytophagia</taxon>
        <taxon>Cytophagales</taxon>
        <taxon>Cyclobacteriaceae</taxon>
        <taxon>Cyclobacterium</taxon>
    </lineage>
</organism>
<evidence type="ECO:0000256" key="2">
    <source>
        <dbReference type="ARBA" id="ARBA00026073"/>
    </source>
</evidence>
<dbReference type="Pfam" id="PF00929">
    <property type="entry name" value="RNase_T"/>
    <property type="match status" value="1"/>
</dbReference>
<protein>
    <submittedName>
        <fullName evidence="4">DNA polymerase III epsilon subunit</fullName>
    </submittedName>
</protein>
<dbReference type="Gene3D" id="3.30.420.10">
    <property type="entry name" value="Ribonuclease H-like superfamily/Ribonuclease H"/>
    <property type="match status" value="1"/>
</dbReference>
<dbReference type="PANTHER" id="PTHR30231">
    <property type="entry name" value="DNA POLYMERASE III SUBUNIT EPSILON"/>
    <property type="match status" value="1"/>
</dbReference>
<dbReference type="InterPro" id="IPR035901">
    <property type="entry name" value="GIY-YIG_endonuc_sf"/>
</dbReference>
<dbReference type="Pfam" id="PF01541">
    <property type="entry name" value="GIY-YIG"/>
    <property type="match status" value="1"/>
</dbReference>
<dbReference type="CDD" id="cd06127">
    <property type="entry name" value="DEDDh"/>
    <property type="match status" value="1"/>
</dbReference>
<dbReference type="EMBL" id="CP012040">
    <property type="protein sequence ID" value="AKP52826.1"/>
    <property type="molecule type" value="Genomic_DNA"/>
</dbReference>